<dbReference type="RefSeq" id="WP_130606912.1">
    <property type="nucleotide sequence ID" value="NZ_AP019368.1"/>
</dbReference>
<proteinExistence type="predicted"/>
<organism evidence="1 2">
    <name type="scientific">Fluviispira sanaruensis</name>
    <dbReference type="NCBI Taxonomy" id="2493639"/>
    <lineage>
        <taxon>Bacteria</taxon>
        <taxon>Pseudomonadati</taxon>
        <taxon>Bdellovibrionota</taxon>
        <taxon>Oligoflexia</taxon>
        <taxon>Silvanigrellales</taxon>
        <taxon>Silvanigrellaceae</taxon>
        <taxon>Fluviispira</taxon>
    </lineage>
</organism>
<name>A0A4P2VHH4_FLUSA</name>
<evidence type="ECO:0000313" key="1">
    <source>
        <dbReference type="EMBL" id="BBH52423.1"/>
    </source>
</evidence>
<evidence type="ECO:0000313" key="2">
    <source>
        <dbReference type="Proteomes" id="UP000291236"/>
    </source>
</evidence>
<sequence length="419" mass="47517">MKIIILILATTFFSQVYASVYTPKQKQLPGVGLEKDSYAIKGSCIEEDIHNLTYGMGSDIKISVLNGLNILDIRNTFSSFGEGKVDIGRMLYGKEKISLNEGLSTDDVTYNSFYELSLNYPSASLSNPILTEKGKEALSISPLAIREICGNYVIRSYQLGFKFFISLKATFSNSKIKKEFHEKINIGSLWNALTEDKMQIEASEEIKKNTIISLNAYQYGGDPSKLEDIIYKNSEILKGCTLDNFGPCVKAYKDIVEYKKENTLDNNGLFNQMNNGKYSLDPNKGPAVIAYGISRYAHIGYFDLDTNDIKFENRAKYYEMLFALENLLNEYEDHTIKLNRIKFLQNNANTTLRPNQDESIKFTDFAKIISENIRILNNAIEQCKNYDNNCVKNSEYVLKNLQECDGKPCSKVPLEISTK</sequence>
<dbReference type="Proteomes" id="UP000291236">
    <property type="component" value="Chromosome"/>
</dbReference>
<dbReference type="OrthoDB" id="6300942at2"/>
<accession>A0A4P2VHH4</accession>
<protein>
    <submittedName>
        <fullName evidence="1">Uncharacterized protein</fullName>
    </submittedName>
</protein>
<reference evidence="1 2" key="1">
    <citation type="submission" date="2018-12" db="EMBL/GenBank/DDBJ databases">
        <title>Rubrispira sanarue gen. nov., sp., nov., a member of the order Silvanigrellales, isolated from a brackish lake in Hamamatsu Japan.</title>
        <authorList>
            <person name="Maejima Y."/>
            <person name="Iino T."/>
            <person name="Muraguchi Y."/>
            <person name="Fukuda K."/>
            <person name="Nojiri H."/>
            <person name="Ohkuma M."/>
            <person name="Moriuchi R."/>
            <person name="Dohra H."/>
            <person name="Kimbara K."/>
            <person name="Shintani M."/>
        </authorList>
    </citation>
    <scope>NUCLEOTIDE SEQUENCE [LARGE SCALE GENOMIC DNA]</scope>
    <source>
        <strain evidence="1 2">RF1110005</strain>
    </source>
</reference>
<dbReference type="EMBL" id="AP019368">
    <property type="protein sequence ID" value="BBH52423.1"/>
    <property type="molecule type" value="Genomic_DNA"/>
</dbReference>
<dbReference type="KEGG" id="sbf:JCM31447_08640"/>
<gene>
    <name evidence="1" type="ORF">JCM31447_08640</name>
</gene>
<keyword evidence="2" id="KW-1185">Reference proteome</keyword>
<dbReference type="AlphaFoldDB" id="A0A4P2VHH4"/>